<evidence type="ECO:0008006" key="3">
    <source>
        <dbReference type="Google" id="ProtNLM"/>
    </source>
</evidence>
<dbReference type="PATRIC" id="fig|1502723.3.peg.3933"/>
<dbReference type="Proteomes" id="UP000032545">
    <property type="component" value="Unassembled WGS sequence"/>
</dbReference>
<dbReference type="EMBL" id="JYFN01000036">
    <property type="protein sequence ID" value="KJE21527.1"/>
    <property type="molecule type" value="Genomic_DNA"/>
</dbReference>
<accession>A0A0D8BDQ1</accession>
<dbReference type="OrthoDB" id="7540161at2"/>
<dbReference type="AlphaFoldDB" id="A0A0D8BDQ1"/>
<reference evidence="1 2" key="2">
    <citation type="journal article" date="2016" name="Genome Announc.">
        <title>Permanent Draft Genome Sequences for Two Variants of Frankia sp. Strain CpI1, the First Frankia Strain Isolated from Root Nodules of Comptonia peregrina.</title>
        <authorList>
            <person name="Oshone R."/>
            <person name="Hurst S.G.IV."/>
            <person name="Abebe-Akele F."/>
            <person name="Simpson S."/>
            <person name="Morris K."/>
            <person name="Thomas W.K."/>
            <person name="Tisa L.S."/>
        </authorList>
    </citation>
    <scope>NUCLEOTIDE SEQUENCE [LARGE SCALE GENOMIC DNA]</scope>
    <source>
        <strain evidence="2">CpI1-S</strain>
    </source>
</reference>
<protein>
    <recommendedName>
        <fullName evidence="3">Glycosyltransferase</fullName>
    </recommendedName>
</protein>
<organism evidence="1 2">
    <name type="scientific">Frankia torreyi</name>
    <dbReference type="NCBI Taxonomy" id="1856"/>
    <lineage>
        <taxon>Bacteria</taxon>
        <taxon>Bacillati</taxon>
        <taxon>Actinomycetota</taxon>
        <taxon>Actinomycetes</taxon>
        <taxon>Frankiales</taxon>
        <taxon>Frankiaceae</taxon>
        <taxon>Frankia</taxon>
    </lineage>
</organism>
<sequence length="339" mass="36174">MTAAISFNHLLRLSDDIGLFEHALGSIPRREYGYCVDDVARGLVVLSREPSPPLELVRLLERYLIFVLAAQAPDGTIVNRRDTEGRWLDNPEVGDCWGRALWGLGTAAALAPTSRLRAMARDGFQASAARRSPWPRAMTFAALGAGEMLLAHPDDTAARALLTDAVTAIGPIGDDPAWPWPEPTLRYANAAVPEALILAGMCLPDSAALADGLRLLAWLLHVETRGGTLSLTPVDGRSPRGDRRPGFDQQPIEAAAIADACARAHAATGRNRWLTGLGRAHGWFLGENDNGTPLIDVATGGCHDGLEPEGCNANQGAESTLALLSTAQHARRLLASRTP</sequence>
<dbReference type="RefSeq" id="WP_044886771.1">
    <property type="nucleotide sequence ID" value="NZ_JYFN01000036.1"/>
</dbReference>
<evidence type="ECO:0000313" key="2">
    <source>
        <dbReference type="Proteomes" id="UP000032545"/>
    </source>
</evidence>
<comment type="caution">
    <text evidence="1">The sequence shown here is derived from an EMBL/GenBank/DDBJ whole genome shotgun (WGS) entry which is preliminary data.</text>
</comment>
<name>A0A0D8BDQ1_9ACTN</name>
<evidence type="ECO:0000313" key="1">
    <source>
        <dbReference type="EMBL" id="KJE21527.1"/>
    </source>
</evidence>
<gene>
    <name evidence="1" type="ORF">FF36_04215</name>
</gene>
<reference evidence="2" key="1">
    <citation type="submission" date="2015-02" db="EMBL/GenBank/DDBJ databases">
        <title>Draft Genome of Frankia sp. CpI1-S.</title>
        <authorList>
            <person name="Oshone R.T."/>
            <person name="Ngom M."/>
            <person name="Ghodhbane-Gtari F."/>
            <person name="Gtari M."/>
            <person name="Morris K."/>
            <person name="Thomas K."/>
            <person name="Sen A."/>
            <person name="Tisa L.S."/>
        </authorList>
    </citation>
    <scope>NUCLEOTIDE SEQUENCE [LARGE SCALE GENOMIC DNA]</scope>
    <source>
        <strain evidence="2">CpI1-S</strain>
    </source>
</reference>
<proteinExistence type="predicted"/>
<keyword evidence="2" id="KW-1185">Reference proteome</keyword>